<evidence type="ECO:0000256" key="13">
    <source>
        <dbReference type="ARBA" id="ARBA00023136"/>
    </source>
</evidence>
<dbReference type="Pfam" id="PF02518">
    <property type="entry name" value="HATPase_c"/>
    <property type="match status" value="1"/>
</dbReference>
<dbReference type="CDD" id="cd00082">
    <property type="entry name" value="HisKA"/>
    <property type="match status" value="1"/>
</dbReference>
<keyword evidence="9" id="KW-0418">Kinase</keyword>
<evidence type="ECO:0000256" key="18">
    <source>
        <dbReference type="SAM" id="Phobius"/>
    </source>
</evidence>
<dbReference type="SMART" id="SM00388">
    <property type="entry name" value="HisKA"/>
    <property type="match status" value="1"/>
</dbReference>
<evidence type="ECO:0000259" key="21">
    <source>
        <dbReference type="PROSITE" id="PS50894"/>
    </source>
</evidence>
<keyword evidence="11 18" id="KW-1133">Transmembrane helix</keyword>
<dbReference type="GO" id="GO:0000155">
    <property type="term" value="F:phosphorelay sensor kinase activity"/>
    <property type="evidence" value="ECO:0007669"/>
    <property type="project" value="InterPro"/>
</dbReference>
<evidence type="ECO:0000256" key="1">
    <source>
        <dbReference type="ARBA" id="ARBA00000085"/>
    </source>
</evidence>
<dbReference type="SMART" id="SM00387">
    <property type="entry name" value="HATPase_c"/>
    <property type="match status" value="1"/>
</dbReference>
<dbReference type="InterPro" id="IPR036890">
    <property type="entry name" value="HATPase_C_sf"/>
</dbReference>
<evidence type="ECO:0000256" key="2">
    <source>
        <dbReference type="ARBA" id="ARBA00004651"/>
    </source>
</evidence>
<evidence type="ECO:0000256" key="6">
    <source>
        <dbReference type="ARBA" id="ARBA00022679"/>
    </source>
</evidence>
<evidence type="ECO:0000256" key="16">
    <source>
        <dbReference type="PROSITE-ProRule" id="PRU00110"/>
    </source>
</evidence>
<dbReference type="PROSITE" id="PS50109">
    <property type="entry name" value="HIS_KIN"/>
    <property type="match status" value="1"/>
</dbReference>
<dbReference type="FunFam" id="1.10.287.130:FF:000002">
    <property type="entry name" value="Two-component osmosensing histidine kinase"/>
    <property type="match status" value="1"/>
</dbReference>
<dbReference type="SUPFAM" id="SSF55874">
    <property type="entry name" value="ATPase domain of HSP90 chaperone/DNA topoisomerase II/histidine kinase"/>
    <property type="match status" value="1"/>
</dbReference>
<dbReference type="Pfam" id="PF01627">
    <property type="entry name" value="Hpt"/>
    <property type="match status" value="1"/>
</dbReference>
<evidence type="ECO:0000256" key="5">
    <source>
        <dbReference type="ARBA" id="ARBA00022553"/>
    </source>
</evidence>
<dbReference type="Pfam" id="PF00512">
    <property type="entry name" value="HisKA"/>
    <property type="match status" value="1"/>
</dbReference>
<dbReference type="Gene3D" id="1.20.120.160">
    <property type="entry name" value="HPT domain"/>
    <property type="match status" value="1"/>
</dbReference>
<sequence>MCLLASLALFKTLVDRQQVLFEVATEEALWSAYQVDRESLKLKNAINNYASRQGEELLDEVEVRFEILYSRVGLLEQGELGAVYRREAELARRVTGFRTAISAMEVVLPSLREQEPIATAGLIAMATEINDSAEALIFKVLQLRAEQKTASRNEFFELLGYLGSMGALLLFGIGAIIALLFRQMILEQRSREQAEQLSEKLKISAAEAETANQAKSEFLATMSHEIRTPMNGVIGMSSLLLDTPLQPQQRHYARTIGESADALLKILNDVLDISKMEAGRLELEQTEFDLQELLAGSVELLAVSLDSKQVRLSLEVETAVRGHYCGDAGRLRQVLLNLLGNAVKFTERGHVRLRVSPVPGERPGWQSLLFEVEDTGIGIAPQAQSRLFAMFVQGDAGTARRYGGTGLGLAICQRIVEQMQGTIGFDSQAGKGSRFWFRLELERSEPGEITVEGADEDAIVAALRAHPMRLLVVEDNRVNQQVAQGILAFLGQHSTLAEDGVQALQCLNRSHFDMVLMDVQMPNMDGLEATRAIRRLAGPHKAVPIIGMTANAMEADQRACLDAGMDACLPKPVRRQSLASMLHRMSRPLPHGSEPAVHAKPVSADTVVELPGTGGFPGAQDMARLLDASRLDTALLGSLADTIGTDDCLDLLADFRASLTDYRSRLQVALDQADRAEIKRLCHGARGAALNLGFAQLSRELAAVEASITQGIEIDVPLAQLQHGFEAAEAITAPAILRQVLDATDV</sequence>
<keyword evidence="23" id="KW-1185">Reference proteome</keyword>
<dbReference type="InterPro" id="IPR008207">
    <property type="entry name" value="Sig_transdc_His_kin_Hpt_dom"/>
</dbReference>
<accession>A0A1A9F3S6</accession>
<dbReference type="AlphaFoldDB" id="A0A1A9F3S6"/>
<reference evidence="22 23" key="2">
    <citation type="journal article" date="2018" name="Int. J. Syst. Evol. Microbiol.">
        <title>Marinobacterium aestuarii sp. nov., a benzene-degrading marine bacterium isolated from estuary sediment.</title>
        <authorList>
            <person name="Bae S.S."/>
            <person name="Jung J."/>
            <person name="Chung D."/>
            <person name="Baek K."/>
        </authorList>
    </citation>
    <scope>NUCLEOTIDE SEQUENCE [LARGE SCALE GENOMIC DNA]</scope>
    <source>
        <strain evidence="22 23">ST58-10</strain>
    </source>
</reference>
<feature type="domain" description="Histidine kinase" evidence="19">
    <location>
        <begin position="221"/>
        <end position="443"/>
    </location>
</feature>
<comment type="subcellular location">
    <subcellularLocation>
        <location evidence="2">Cell membrane</location>
        <topology evidence="2">Multi-pass membrane protein</topology>
    </subcellularLocation>
</comment>
<keyword evidence="8" id="KW-0547">Nucleotide-binding</keyword>
<keyword evidence="13 18" id="KW-0472">Membrane</keyword>
<evidence type="ECO:0000256" key="14">
    <source>
        <dbReference type="ARBA" id="ARBA00064003"/>
    </source>
</evidence>
<keyword evidence="7 18" id="KW-0812">Transmembrane</keyword>
<dbReference type="KEGG" id="mars:A8C75_21885"/>
<dbReference type="Gene3D" id="1.10.287.130">
    <property type="match status" value="1"/>
</dbReference>
<dbReference type="Gene3D" id="3.30.565.10">
    <property type="entry name" value="Histidine kinase-like ATPase, C-terminal domain"/>
    <property type="match status" value="1"/>
</dbReference>
<dbReference type="CDD" id="cd16922">
    <property type="entry name" value="HATPase_EvgS-ArcB-TorS-like"/>
    <property type="match status" value="1"/>
</dbReference>
<dbReference type="Gene3D" id="3.40.50.2300">
    <property type="match status" value="1"/>
</dbReference>
<evidence type="ECO:0000256" key="17">
    <source>
        <dbReference type="PROSITE-ProRule" id="PRU00169"/>
    </source>
</evidence>
<dbReference type="GO" id="GO:0005886">
    <property type="term" value="C:plasma membrane"/>
    <property type="evidence" value="ECO:0007669"/>
    <property type="project" value="UniProtKB-SubCell"/>
</dbReference>
<dbReference type="Proteomes" id="UP000078070">
    <property type="component" value="Chromosome"/>
</dbReference>
<dbReference type="GO" id="GO:0005524">
    <property type="term" value="F:ATP binding"/>
    <property type="evidence" value="ECO:0007669"/>
    <property type="project" value="UniProtKB-KW"/>
</dbReference>
<dbReference type="SUPFAM" id="SSF52172">
    <property type="entry name" value="CheY-like"/>
    <property type="match status" value="1"/>
</dbReference>
<evidence type="ECO:0000256" key="11">
    <source>
        <dbReference type="ARBA" id="ARBA00022989"/>
    </source>
</evidence>
<dbReference type="SUPFAM" id="SSF47384">
    <property type="entry name" value="Homodimeric domain of signal transducing histidine kinase"/>
    <property type="match status" value="1"/>
</dbReference>
<evidence type="ECO:0000256" key="4">
    <source>
        <dbReference type="ARBA" id="ARBA00022475"/>
    </source>
</evidence>
<reference evidence="23" key="1">
    <citation type="submission" date="2016-05" db="EMBL/GenBank/DDBJ databases">
        <authorList>
            <person name="Baek K."/>
            <person name="Yang S.-J."/>
        </authorList>
    </citation>
    <scope>NUCLEOTIDE SEQUENCE [LARGE SCALE GENOMIC DNA]</scope>
    <source>
        <strain evidence="23">ST58-10</strain>
    </source>
</reference>
<dbReference type="SMART" id="SM00448">
    <property type="entry name" value="REC"/>
    <property type="match status" value="1"/>
</dbReference>
<evidence type="ECO:0000313" key="23">
    <source>
        <dbReference type="Proteomes" id="UP000078070"/>
    </source>
</evidence>
<gene>
    <name evidence="22" type="ORF">A8C75_21885</name>
</gene>
<name>A0A1A9F3S6_9GAMM</name>
<evidence type="ECO:0000256" key="9">
    <source>
        <dbReference type="ARBA" id="ARBA00022777"/>
    </source>
</evidence>
<dbReference type="InterPro" id="IPR036097">
    <property type="entry name" value="HisK_dim/P_sf"/>
</dbReference>
<dbReference type="InterPro" id="IPR003661">
    <property type="entry name" value="HisK_dim/P_dom"/>
</dbReference>
<dbReference type="PRINTS" id="PR00344">
    <property type="entry name" value="BCTRLSENSOR"/>
</dbReference>
<dbReference type="SUPFAM" id="SSF47226">
    <property type="entry name" value="Histidine-containing phosphotransfer domain, HPT domain"/>
    <property type="match status" value="1"/>
</dbReference>
<feature type="modified residue" description="4-aspartylphosphate" evidence="17">
    <location>
        <position position="518"/>
    </location>
</feature>
<feature type="modified residue" description="Phosphohistidine" evidence="16">
    <location>
        <position position="683"/>
    </location>
</feature>
<dbReference type="PANTHER" id="PTHR45339">
    <property type="entry name" value="HYBRID SIGNAL TRANSDUCTION HISTIDINE KINASE J"/>
    <property type="match status" value="1"/>
</dbReference>
<dbReference type="PROSITE" id="PS50110">
    <property type="entry name" value="RESPONSE_REGULATORY"/>
    <property type="match status" value="1"/>
</dbReference>
<dbReference type="CDD" id="cd17546">
    <property type="entry name" value="REC_hyHK_CKI1_RcsC-like"/>
    <property type="match status" value="1"/>
</dbReference>
<comment type="catalytic activity">
    <reaction evidence="1">
        <text>ATP + protein L-histidine = ADP + protein N-phospho-L-histidine.</text>
        <dbReference type="EC" id="2.7.13.3"/>
    </reaction>
</comment>
<evidence type="ECO:0000256" key="12">
    <source>
        <dbReference type="ARBA" id="ARBA00023012"/>
    </source>
</evidence>
<evidence type="ECO:0000256" key="7">
    <source>
        <dbReference type="ARBA" id="ARBA00022692"/>
    </source>
</evidence>
<evidence type="ECO:0000256" key="3">
    <source>
        <dbReference type="ARBA" id="ARBA00012438"/>
    </source>
</evidence>
<keyword evidence="6" id="KW-0808">Transferase</keyword>
<evidence type="ECO:0000259" key="19">
    <source>
        <dbReference type="PROSITE" id="PS50109"/>
    </source>
</evidence>
<feature type="domain" description="Response regulatory" evidence="20">
    <location>
        <begin position="469"/>
        <end position="586"/>
    </location>
</feature>
<dbReference type="InterPro" id="IPR036641">
    <property type="entry name" value="HPT_dom_sf"/>
</dbReference>
<dbReference type="EMBL" id="CP015839">
    <property type="protein sequence ID" value="ANG64867.1"/>
    <property type="molecule type" value="Genomic_DNA"/>
</dbReference>
<dbReference type="InterPro" id="IPR003594">
    <property type="entry name" value="HATPase_dom"/>
</dbReference>
<dbReference type="InterPro" id="IPR001789">
    <property type="entry name" value="Sig_transdc_resp-reg_receiver"/>
</dbReference>
<proteinExistence type="predicted"/>
<dbReference type="PANTHER" id="PTHR45339:SF1">
    <property type="entry name" value="HYBRID SIGNAL TRANSDUCTION HISTIDINE KINASE J"/>
    <property type="match status" value="1"/>
</dbReference>
<dbReference type="PROSITE" id="PS50894">
    <property type="entry name" value="HPT"/>
    <property type="match status" value="1"/>
</dbReference>
<dbReference type="InterPro" id="IPR004358">
    <property type="entry name" value="Sig_transdc_His_kin-like_C"/>
</dbReference>
<dbReference type="Pfam" id="PF00072">
    <property type="entry name" value="Response_reg"/>
    <property type="match status" value="1"/>
</dbReference>
<dbReference type="InterPro" id="IPR011006">
    <property type="entry name" value="CheY-like_superfamily"/>
</dbReference>
<keyword evidence="5 17" id="KW-0597">Phosphoprotein</keyword>
<evidence type="ECO:0000313" key="22">
    <source>
        <dbReference type="EMBL" id="ANG64867.1"/>
    </source>
</evidence>
<evidence type="ECO:0000256" key="8">
    <source>
        <dbReference type="ARBA" id="ARBA00022741"/>
    </source>
</evidence>
<evidence type="ECO:0000256" key="15">
    <source>
        <dbReference type="ARBA" id="ARBA00068150"/>
    </source>
</evidence>
<evidence type="ECO:0000256" key="10">
    <source>
        <dbReference type="ARBA" id="ARBA00022840"/>
    </source>
</evidence>
<dbReference type="FunFam" id="3.30.565.10:FF:000010">
    <property type="entry name" value="Sensor histidine kinase RcsC"/>
    <property type="match status" value="1"/>
</dbReference>
<evidence type="ECO:0000259" key="20">
    <source>
        <dbReference type="PROSITE" id="PS50110"/>
    </source>
</evidence>
<protein>
    <recommendedName>
        <fullName evidence="15">Sensory/regulatory protein RpfC</fullName>
        <ecNumber evidence="3">2.7.13.3</ecNumber>
    </recommendedName>
</protein>
<dbReference type="STRING" id="1821621.A8C75_21885"/>
<keyword evidence="12" id="KW-0902">Two-component regulatory system</keyword>
<feature type="domain" description="HPt" evidence="21">
    <location>
        <begin position="644"/>
        <end position="746"/>
    </location>
</feature>
<feature type="transmembrane region" description="Helical" evidence="18">
    <location>
        <begin position="158"/>
        <end position="181"/>
    </location>
</feature>
<keyword evidence="4" id="KW-1003">Cell membrane</keyword>
<dbReference type="EC" id="2.7.13.3" evidence="3"/>
<dbReference type="InterPro" id="IPR005467">
    <property type="entry name" value="His_kinase_dom"/>
</dbReference>
<organism evidence="22 23">
    <name type="scientific">Marinobacterium aestuarii</name>
    <dbReference type="NCBI Taxonomy" id="1821621"/>
    <lineage>
        <taxon>Bacteria</taxon>
        <taxon>Pseudomonadati</taxon>
        <taxon>Pseudomonadota</taxon>
        <taxon>Gammaproteobacteria</taxon>
        <taxon>Oceanospirillales</taxon>
        <taxon>Oceanospirillaceae</taxon>
        <taxon>Marinobacterium</taxon>
    </lineage>
</organism>
<comment type="subunit">
    <text evidence="14">At low DSF concentrations, interacts with RpfF.</text>
</comment>
<keyword evidence="10" id="KW-0067">ATP-binding</keyword>